<feature type="transmembrane region" description="Helical" evidence="5">
    <location>
        <begin position="401"/>
        <end position="423"/>
    </location>
</feature>
<dbReference type="VEuPathDB" id="FungiDB:ASPCADRAFT_126576"/>
<dbReference type="AlphaFoldDB" id="A0A1R3RYZ7"/>
<keyword evidence="8" id="KW-1185">Reference proteome</keyword>
<sequence length="516" mass="57033">MALVPTFGTGLFIGAGQALAAGGPASLLGSYVLISVLAYCLTTAIAEIAAHRPALNGTMVAHSYEYGSNHLGFSLGYLRWYSLAMMVPFEITTAMVNLGLWSPEPRMAVRISMVAVVILVFNMLPQRAFRRTETVFTGLKIATTAGLVICSLYLAIRGLPGTPIRGFRYWHEPGPLNEYLVHGNPGRFLGFLQSLLYSVISFTLTPEITVQRAERSNTERGPSILSMARVDSIHFFALHLLSVFMMTFVSPFDEPRLTNHGMGAGTSPFVVGLIRANIPTLRVVVTVLIFLSSVASGRSFLYISSRTLYTLADYGHAPAMFTRRNRYDVPYVAIITSALFSVLAYLSLAESSSALFNSLMYFITTSGSISWLCSCIIYLRFRRKTDEQGVFRVHQSRIQPYGVYIGILGCTLLPMANALILAFPAPSRDETSVESWSELRLGNAIPVYLGITLFVSLYFGHQVRSIILQRTSKSERDSVEANATLHQSWWRILWPERDGLSPSASRCARTPNMLEP</sequence>
<dbReference type="PANTHER" id="PTHR43341:SF34">
    <property type="entry name" value="TRANSPORTER, PUTATIVE (EUROFUNG)-RELATED"/>
    <property type="match status" value="1"/>
</dbReference>
<dbReference type="STRING" id="602072.A0A1R3RYZ7"/>
<feature type="transmembrane region" description="Helical" evidence="5">
    <location>
        <begin position="188"/>
        <end position="210"/>
    </location>
</feature>
<dbReference type="PANTHER" id="PTHR43341">
    <property type="entry name" value="AMINO ACID PERMEASE"/>
    <property type="match status" value="1"/>
</dbReference>
<dbReference type="InterPro" id="IPR004841">
    <property type="entry name" value="AA-permease/SLC12A_dom"/>
</dbReference>
<dbReference type="GO" id="GO:0016020">
    <property type="term" value="C:membrane"/>
    <property type="evidence" value="ECO:0007669"/>
    <property type="project" value="UniProtKB-SubCell"/>
</dbReference>
<reference evidence="8" key="1">
    <citation type="journal article" date="2017" name="Genome Biol.">
        <title>Comparative genomics reveals high biological diversity and specific adaptations in the industrially and medically important fungal genus Aspergillus.</title>
        <authorList>
            <person name="de Vries R.P."/>
            <person name="Riley R."/>
            <person name="Wiebenga A."/>
            <person name="Aguilar-Osorio G."/>
            <person name="Amillis S."/>
            <person name="Uchima C.A."/>
            <person name="Anderluh G."/>
            <person name="Asadollahi M."/>
            <person name="Askin M."/>
            <person name="Barry K."/>
            <person name="Battaglia E."/>
            <person name="Bayram O."/>
            <person name="Benocci T."/>
            <person name="Braus-Stromeyer S.A."/>
            <person name="Caldana C."/>
            <person name="Canovas D."/>
            <person name="Cerqueira G.C."/>
            <person name="Chen F."/>
            <person name="Chen W."/>
            <person name="Choi C."/>
            <person name="Clum A."/>
            <person name="Dos Santos R.A."/>
            <person name="Damasio A.R."/>
            <person name="Diallinas G."/>
            <person name="Emri T."/>
            <person name="Fekete E."/>
            <person name="Flipphi M."/>
            <person name="Freyberg S."/>
            <person name="Gallo A."/>
            <person name="Gournas C."/>
            <person name="Habgood R."/>
            <person name="Hainaut M."/>
            <person name="Harispe M.L."/>
            <person name="Henrissat B."/>
            <person name="Hilden K.S."/>
            <person name="Hope R."/>
            <person name="Hossain A."/>
            <person name="Karabika E."/>
            <person name="Karaffa L."/>
            <person name="Karanyi Z."/>
            <person name="Krasevec N."/>
            <person name="Kuo A."/>
            <person name="Kusch H."/>
            <person name="LaButti K."/>
            <person name="Lagendijk E.L."/>
            <person name="Lapidus A."/>
            <person name="Levasseur A."/>
            <person name="Lindquist E."/>
            <person name="Lipzen A."/>
            <person name="Logrieco A.F."/>
            <person name="MacCabe A."/>
            <person name="Maekelae M.R."/>
            <person name="Malavazi I."/>
            <person name="Melin P."/>
            <person name="Meyer V."/>
            <person name="Mielnichuk N."/>
            <person name="Miskei M."/>
            <person name="Molnar A.P."/>
            <person name="Mule G."/>
            <person name="Ngan C.Y."/>
            <person name="Orejas M."/>
            <person name="Orosz E."/>
            <person name="Ouedraogo J.P."/>
            <person name="Overkamp K.M."/>
            <person name="Park H.-S."/>
            <person name="Perrone G."/>
            <person name="Piumi F."/>
            <person name="Punt P.J."/>
            <person name="Ram A.F."/>
            <person name="Ramon A."/>
            <person name="Rauscher S."/>
            <person name="Record E."/>
            <person name="Riano-Pachon D.M."/>
            <person name="Robert V."/>
            <person name="Roehrig J."/>
            <person name="Ruller R."/>
            <person name="Salamov A."/>
            <person name="Salih N.S."/>
            <person name="Samson R.A."/>
            <person name="Sandor E."/>
            <person name="Sanguinetti M."/>
            <person name="Schuetze T."/>
            <person name="Sepcic K."/>
            <person name="Shelest E."/>
            <person name="Sherlock G."/>
            <person name="Sophianopoulou V."/>
            <person name="Squina F.M."/>
            <person name="Sun H."/>
            <person name="Susca A."/>
            <person name="Todd R.B."/>
            <person name="Tsang A."/>
            <person name="Unkles S.E."/>
            <person name="van de Wiele N."/>
            <person name="van Rossen-Uffink D."/>
            <person name="Oliveira J.V."/>
            <person name="Vesth T.C."/>
            <person name="Visser J."/>
            <person name="Yu J.-H."/>
            <person name="Zhou M."/>
            <person name="Andersen M.R."/>
            <person name="Archer D.B."/>
            <person name="Baker S.E."/>
            <person name="Benoit I."/>
            <person name="Brakhage A.A."/>
            <person name="Braus G.H."/>
            <person name="Fischer R."/>
            <person name="Frisvad J.C."/>
            <person name="Goldman G.H."/>
            <person name="Houbraken J."/>
            <person name="Oakley B."/>
            <person name="Pocsi I."/>
            <person name="Scazzocchio C."/>
            <person name="Seiboth B."/>
            <person name="vanKuyk P.A."/>
            <person name="Wortman J."/>
            <person name="Dyer P.S."/>
            <person name="Grigoriev I.V."/>
        </authorList>
    </citation>
    <scope>NUCLEOTIDE SEQUENCE [LARGE SCALE GENOMIC DNA]</scope>
    <source>
        <strain evidence="8">ITEM 5010</strain>
    </source>
</reference>
<accession>A0A1R3RYZ7</accession>
<keyword evidence="4 5" id="KW-0472">Membrane</keyword>
<keyword evidence="3 5" id="KW-1133">Transmembrane helix</keyword>
<feature type="transmembrane region" description="Helical" evidence="5">
    <location>
        <begin position="107"/>
        <end position="124"/>
    </location>
</feature>
<evidence type="ECO:0000256" key="2">
    <source>
        <dbReference type="ARBA" id="ARBA00022692"/>
    </source>
</evidence>
<organism evidence="7 8">
    <name type="scientific">Aspergillus carbonarius (strain ITEM 5010)</name>
    <dbReference type="NCBI Taxonomy" id="602072"/>
    <lineage>
        <taxon>Eukaryota</taxon>
        <taxon>Fungi</taxon>
        <taxon>Dikarya</taxon>
        <taxon>Ascomycota</taxon>
        <taxon>Pezizomycotina</taxon>
        <taxon>Eurotiomycetes</taxon>
        <taxon>Eurotiomycetidae</taxon>
        <taxon>Eurotiales</taxon>
        <taxon>Aspergillaceae</taxon>
        <taxon>Aspergillus</taxon>
        <taxon>Aspergillus subgen. Circumdati</taxon>
    </lineage>
</organism>
<evidence type="ECO:0000256" key="5">
    <source>
        <dbReference type="SAM" id="Phobius"/>
    </source>
</evidence>
<feature type="transmembrane region" description="Helical" evidence="5">
    <location>
        <begin position="30"/>
        <end position="50"/>
    </location>
</feature>
<dbReference type="OrthoDB" id="4448636at2759"/>
<feature type="transmembrane region" description="Helical" evidence="5">
    <location>
        <begin position="269"/>
        <end position="291"/>
    </location>
</feature>
<protein>
    <recommendedName>
        <fullName evidence="6">Amino acid permease/ SLC12A domain-containing protein</fullName>
    </recommendedName>
</protein>
<evidence type="ECO:0000256" key="1">
    <source>
        <dbReference type="ARBA" id="ARBA00004141"/>
    </source>
</evidence>
<feature type="transmembrane region" description="Helical" evidence="5">
    <location>
        <begin position="443"/>
        <end position="460"/>
    </location>
</feature>
<dbReference type="EMBL" id="KV907494">
    <property type="protein sequence ID" value="OOF99681.1"/>
    <property type="molecule type" value="Genomic_DNA"/>
</dbReference>
<keyword evidence="2 5" id="KW-0812">Transmembrane</keyword>
<evidence type="ECO:0000313" key="8">
    <source>
        <dbReference type="Proteomes" id="UP000188318"/>
    </source>
</evidence>
<dbReference type="Gene3D" id="1.20.1740.10">
    <property type="entry name" value="Amino acid/polyamine transporter I"/>
    <property type="match status" value="1"/>
</dbReference>
<dbReference type="Proteomes" id="UP000188318">
    <property type="component" value="Unassembled WGS sequence"/>
</dbReference>
<gene>
    <name evidence="7" type="ORF">ASPCADRAFT_126576</name>
</gene>
<feature type="transmembrane region" description="Helical" evidence="5">
    <location>
        <begin position="136"/>
        <end position="156"/>
    </location>
</feature>
<dbReference type="GO" id="GO:0015171">
    <property type="term" value="F:amino acid transmembrane transporter activity"/>
    <property type="evidence" value="ECO:0007669"/>
    <property type="project" value="TreeGrafter"/>
</dbReference>
<evidence type="ECO:0000313" key="7">
    <source>
        <dbReference type="EMBL" id="OOF99681.1"/>
    </source>
</evidence>
<evidence type="ECO:0000256" key="3">
    <source>
        <dbReference type="ARBA" id="ARBA00022989"/>
    </source>
</evidence>
<feature type="transmembrane region" description="Helical" evidence="5">
    <location>
        <begin position="360"/>
        <end position="381"/>
    </location>
</feature>
<feature type="transmembrane region" description="Helical" evidence="5">
    <location>
        <begin position="230"/>
        <end position="249"/>
    </location>
</feature>
<name>A0A1R3RYZ7_ASPC5</name>
<dbReference type="Pfam" id="PF00324">
    <property type="entry name" value="AA_permease"/>
    <property type="match status" value="1"/>
</dbReference>
<evidence type="ECO:0000259" key="6">
    <source>
        <dbReference type="Pfam" id="PF00324"/>
    </source>
</evidence>
<feature type="transmembrane region" description="Helical" evidence="5">
    <location>
        <begin position="329"/>
        <end position="348"/>
    </location>
</feature>
<dbReference type="InterPro" id="IPR050524">
    <property type="entry name" value="APC_YAT"/>
</dbReference>
<dbReference type="PIRSF" id="PIRSF006060">
    <property type="entry name" value="AA_transporter"/>
    <property type="match status" value="1"/>
</dbReference>
<evidence type="ECO:0000256" key="4">
    <source>
        <dbReference type="ARBA" id="ARBA00023136"/>
    </source>
</evidence>
<feature type="domain" description="Amino acid permease/ SLC12A" evidence="6">
    <location>
        <begin position="4"/>
        <end position="462"/>
    </location>
</feature>
<comment type="subcellular location">
    <subcellularLocation>
        <location evidence="1">Membrane</location>
        <topology evidence="1">Multi-pass membrane protein</topology>
    </subcellularLocation>
</comment>
<dbReference type="OMA" id="SRTLCAM"/>
<feature type="transmembrane region" description="Helical" evidence="5">
    <location>
        <begin position="80"/>
        <end position="101"/>
    </location>
</feature>
<proteinExistence type="predicted"/>